<dbReference type="SMART" id="SM00257">
    <property type="entry name" value="LysM"/>
    <property type="match status" value="1"/>
</dbReference>
<evidence type="ECO:0000313" key="3">
    <source>
        <dbReference type="EMBL" id="KAK1603694.1"/>
    </source>
</evidence>
<dbReference type="InterPro" id="IPR018392">
    <property type="entry name" value="LysM"/>
</dbReference>
<reference evidence="3" key="1">
    <citation type="submission" date="2023-07" db="EMBL/GenBank/DDBJ databases">
        <title>A chromosome-level genome assembly of Lolium multiflorum.</title>
        <authorList>
            <person name="Chen Y."/>
            <person name="Copetti D."/>
            <person name="Kolliker R."/>
            <person name="Studer B."/>
        </authorList>
    </citation>
    <scope>NUCLEOTIDE SEQUENCE</scope>
    <source>
        <strain evidence="3">02402/16</strain>
        <tissue evidence="3">Leaf</tissue>
    </source>
</reference>
<dbReference type="CDD" id="cd00118">
    <property type="entry name" value="LysM"/>
    <property type="match status" value="1"/>
</dbReference>
<gene>
    <name evidence="3" type="ORF">QYE76_027367</name>
</gene>
<dbReference type="AlphaFoldDB" id="A0AAD8VEW0"/>
<accession>A0AAD8VEW0</accession>
<keyword evidence="4" id="KW-1185">Reference proteome</keyword>
<dbReference type="SUPFAM" id="SSF54106">
    <property type="entry name" value="LysM domain"/>
    <property type="match status" value="1"/>
</dbReference>
<comment type="caution">
    <text evidence="3">The sequence shown here is derived from an EMBL/GenBank/DDBJ whole genome shotgun (WGS) entry which is preliminary data.</text>
</comment>
<proteinExistence type="predicted"/>
<evidence type="ECO:0000313" key="4">
    <source>
        <dbReference type="Proteomes" id="UP001231189"/>
    </source>
</evidence>
<feature type="domain" description="LysM" evidence="2">
    <location>
        <begin position="128"/>
        <end position="171"/>
    </location>
</feature>
<sequence length="351" mass="35086">MKASEVAALFRADPAALLAANALDFASPGAANRILPAGLALRVPTRCACNDGVRRSVSVRYAARPADTLATVADVVFAGLASADQIRSANGLAQADPDALLDAGQLLVIPFPCVCFNSTDNNLPAVYLSYVVRVGDTVESIAAGHDTTVTDLSNVNAMGSPIVAPGDILAIPLPACASTFPNFASDYGLLVANGTYALTAGNCVECSCGPGSLDLYCTPATLAATCSSMQCSNSSLMLGNVTAQPTSGGCSVSSCSYGGLVNGSIVTSLSSGLQPTCPGPHQYPPLMEPSTAASHGSFIAPSPAPGPGEAGGAVPGSSEPGGSTNSAGSLSLVPSVHQAILILSLVLYLHM</sequence>
<dbReference type="Proteomes" id="UP001231189">
    <property type="component" value="Unassembled WGS sequence"/>
</dbReference>
<dbReference type="Gene3D" id="3.10.350.10">
    <property type="entry name" value="LysM domain"/>
    <property type="match status" value="1"/>
</dbReference>
<dbReference type="PANTHER" id="PTHR33734:SF35">
    <property type="entry name" value="LYSM DOMAIN-CONTAINING GPI-ANCHORED PROTEIN 1"/>
    <property type="match status" value="1"/>
</dbReference>
<dbReference type="PANTHER" id="PTHR33734">
    <property type="entry name" value="LYSM DOMAIN-CONTAINING GPI-ANCHORED PROTEIN 2"/>
    <property type="match status" value="1"/>
</dbReference>
<organism evidence="3 4">
    <name type="scientific">Lolium multiflorum</name>
    <name type="common">Italian ryegrass</name>
    <name type="synonym">Lolium perenne subsp. multiflorum</name>
    <dbReference type="NCBI Taxonomy" id="4521"/>
    <lineage>
        <taxon>Eukaryota</taxon>
        <taxon>Viridiplantae</taxon>
        <taxon>Streptophyta</taxon>
        <taxon>Embryophyta</taxon>
        <taxon>Tracheophyta</taxon>
        <taxon>Spermatophyta</taxon>
        <taxon>Magnoliopsida</taxon>
        <taxon>Liliopsida</taxon>
        <taxon>Poales</taxon>
        <taxon>Poaceae</taxon>
        <taxon>BOP clade</taxon>
        <taxon>Pooideae</taxon>
        <taxon>Poodae</taxon>
        <taxon>Poeae</taxon>
        <taxon>Poeae Chloroplast Group 2 (Poeae type)</taxon>
        <taxon>Loliodinae</taxon>
        <taxon>Loliinae</taxon>
        <taxon>Lolium</taxon>
    </lineage>
</organism>
<evidence type="ECO:0000256" key="1">
    <source>
        <dbReference type="SAM" id="MobiDB-lite"/>
    </source>
</evidence>
<dbReference type="InterPro" id="IPR036779">
    <property type="entry name" value="LysM_dom_sf"/>
</dbReference>
<evidence type="ECO:0000259" key="2">
    <source>
        <dbReference type="PROSITE" id="PS51782"/>
    </source>
</evidence>
<dbReference type="EMBL" id="JAUUTY010000007">
    <property type="protein sequence ID" value="KAK1603694.1"/>
    <property type="molecule type" value="Genomic_DNA"/>
</dbReference>
<protein>
    <recommendedName>
        <fullName evidence="2">LysM domain-containing protein</fullName>
    </recommendedName>
</protein>
<feature type="region of interest" description="Disordered" evidence="1">
    <location>
        <begin position="284"/>
        <end position="326"/>
    </location>
</feature>
<dbReference type="Pfam" id="PF01476">
    <property type="entry name" value="LysM"/>
    <property type="match status" value="2"/>
</dbReference>
<name>A0AAD8VEW0_LOLMU</name>
<dbReference type="PROSITE" id="PS51782">
    <property type="entry name" value="LYSM"/>
    <property type="match status" value="1"/>
</dbReference>